<organism evidence="2 3">
    <name type="scientific">Candidatus Iainarchaeum sp</name>
    <dbReference type="NCBI Taxonomy" id="3101447"/>
    <lineage>
        <taxon>Archaea</taxon>
        <taxon>Candidatus Iainarchaeota</taxon>
        <taxon>Candidatus Iainarchaeia</taxon>
        <taxon>Candidatus Iainarchaeales</taxon>
        <taxon>Candidatus Iainarchaeaceae</taxon>
        <taxon>Candidatus Iainarchaeum</taxon>
    </lineage>
</organism>
<reference evidence="2" key="2">
    <citation type="submission" date="2021-05" db="EMBL/GenBank/DDBJ databases">
        <title>Protein family content uncovers lineage relationships and bacterial pathway maintenance mechanisms in DPANN archaea.</title>
        <authorList>
            <person name="Castelle C.J."/>
            <person name="Meheust R."/>
            <person name="Jaffe A.L."/>
            <person name="Seitz K."/>
            <person name="Gong X."/>
            <person name="Baker B.J."/>
            <person name="Banfield J.F."/>
        </authorList>
    </citation>
    <scope>NUCLEOTIDE SEQUENCE</scope>
    <source>
        <strain evidence="2">RIFCSPHIGHO2_01_FULL_AR10_44_11</strain>
    </source>
</reference>
<proteinExistence type="predicted"/>
<dbReference type="Proteomes" id="UP000677687">
    <property type="component" value="Unassembled WGS sequence"/>
</dbReference>
<dbReference type="EMBL" id="JAGVWD010000003">
    <property type="protein sequence ID" value="MBS3057025.1"/>
    <property type="molecule type" value="Genomic_DNA"/>
</dbReference>
<accession>A0A8T4KZB0</accession>
<dbReference type="Pfam" id="PF00391">
    <property type="entry name" value="PEP-utilizers"/>
    <property type="match status" value="1"/>
</dbReference>
<dbReference type="GO" id="GO:0016772">
    <property type="term" value="F:transferase activity, transferring phosphorus-containing groups"/>
    <property type="evidence" value="ECO:0007669"/>
    <property type="project" value="InterPro"/>
</dbReference>
<evidence type="ECO:0000313" key="3">
    <source>
        <dbReference type="Proteomes" id="UP000677687"/>
    </source>
</evidence>
<name>A0A8T4KZB0_9ARCH</name>
<dbReference type="Gene3D" id="3.50.30.10">
    <property type="entry name" value="Phosphohistidine domain"/>
    <property type="match status" value="1"/>
</dbReference>
<reference evidence="2" key="1">
    <citation type="submission" date="2021-03" db="EMBL/GenBank/DDBJ databases">
        <authorList>
            <person name="Jaffe A."/>
        </authorList>
    </citation>
    <scope>NUCLEOTIDE SEQUENCE</scope>
    <source>
        <strain evidence="2">RIFCSPHIGHO2_01_FULL_AR10_44_11</strain>
    </source>
</reference>
<evidence type="ECO:0000313" key="2">
    <source>
        <dbReference type="EMBL" id="MBS3057025.1"/>
    </source>
</evidence>
<comment type="caution">
    <text evidence="2">The sequence shown here is derived from an EMBL/GenBank/DDBJ whole genome shotgun (WGS) entry which is preliminary data.</text>
</comment>
<gene>
    <name evidence="2" type="ORF">J4415_00155</name>
</gene>
<dbReference type="SUPFAM" id="SSF52009">
    <property type="entry name" value="Phosphohistidine domain"/>
    <property type="match status" value="1"/>
</dbReference>
<dbReference type="InterPro" id="IPR008279">
    <property type="entry name" value="PEP-util_enz_mobile_dom"/>
</dbReference>
<evidence type="ECO:0000259" key="1">
    <source>
        <dbReference type="Pfam" id="PF00391"/>
    </source>
</evidence>
<sequence length="306" mass="34315">MEELSALSEPTPYERIASVYWAKKAGLPIKHGYWIKANEINPENISKIGEKFKGHLSLHQIFADNEQRYLRGVKGMWLRSFDSKKIMDAWDVVKEHAAGIVLDSTETEFIGKEYYMAAGTALDDRKVYFEVVIKKSPNELYSEGKCDLSFILSKDDAPQKQINGINAKPLYDNLASLIEFSKAYGECVTELMVIEDKFFFLEAKKGKYHIEIGSIMVISKGEEVSGTCSRSRGTEIILAESPGIELTPLVSGAKGFIFRKGALLAHFAVVLRERGMPAFIAGDLIDSLEGKRVIMKQSEPYLLVKK</sequence>
<protein>
    <recommendedName>
        <fullName evidence="1">PEP-utilising enzyme mobile domain-containing protein</fullName>
    </recommendedName>
</protein>
<feature type="domain" description="PEP-utilising enzyme mobile" evidence="1">
    <location>
        <begin position="235"/>
        <end position="292"/>
    </location>
</feature>
<dbReference type="InterPro" id="IPR036637">
    <property type="entry name" value="Phosphohistidine_dom_sf"/>
</dbReference>
<dbReference type="AlphaFoldDB" id="A0A8T4KZB0"/>